<sequence length="53" mass="6564">MNNYKIILFCNFYLITLQELRKTTNQERNKKNKQLKIIDFIFWYEGCDELITN</sequence>
<reference evidence="1 2" key="1">
    <citation type="submission" date="2023-01" db="EMBL/GenBank/DDBJ databases">
        <title>Trichodesmium-associated heterotrophic epibiont bacteria.</title>
        <authorList>
            <person name="Cleveland C.S."/>
            <person name="Webb E.A."/>
        </authorList>
    </citation>
    <scope>NUCLEOTIDE SEQUENCE [LARGE SCALE GENOMIC DNA]</scope>
    <source>
        <strain evidence="1 2">USCH2</strain>
    </source>
</reference>
<protein>
    <recommendedName>
        <fullName evidence="3">Transposase</fullName>
    </recommendedName>
</protein>
<comment type="caution">
    <text evidence="1">The sequence shown here is derived from an EMBL/GenBank/DDBJ whole genome shotgun (WGS) entry which is preliminary data.</text>
</comment>
<evidence type="ECO:0000313" key="1">
    <source>
        <dbReference type="EMBL" id="MEJ6495719.1"/>
    </source>
</evidence>
<dbReference type="EMBL" id="JAQPZS010000004">
    <property type="protein sequence ID" value="MEJ6495719.1"/>
    <property type="molecule type" value="Genomic_DNA"/>
</dbReference>
<dbReference type="RefSeq" id="WP_171043807.1">
    <property type="nucleotide sequence ID" value="NZ_JAQPZS010000004.1"/>
</dbReference>
<dbReference type="Proteomes" id="UP001377972">
    <property type="component" value="Unassembled WGS sequence"/>
</dbReference>
<evidence type="ECO:0000313" key="2">
    <source>
        <dbReference type="Proteomes" id="UP001377972"/>
    </source>
</evidence>
<keyword evidence="2" id="KW-1185">Reference proteome</keyword>
<gene>
    <name evidence="1" type="ORF">PQI24_06735</name>
</gene>
<name>A0ABU8SRQ8_9GAMM</name>
<evidence type="ECO:0008006" key="3">
    <source>
        <dbReference type="Google" id="ProtNLM"/>
    </source>
</evidence>
<organism evidence="1 2">
    <name type="scientific">Pseudoalteromonas lipolytica</name>
    <dbReference type="NCBI Taxonomy" id="570156"/>
    <lineage>
        <taxon>Bacteria</taxon>
        <taxon>Pseudomonadati</taxon>
        <taxon>Pseudomonadota</taxon>
        <taxon>Gammaproteobacteria</taxon>
        <taxon>Alteromonadales</taxon>
        <taxon>Pseudoalteromonadaceae</taxon>
        <taxon>Pseudoalteromonas</taxon>
    </lineage>
</organism>
<accession>A0ABU8SRQ8</accession>
<proteinExistence type="predicted"/>